<dbReference type="RefSeq" id="WP_121240107.1">
    <property type="nucleotide sequence ID" value="NZ_BHVV01000001.1"/>
</dbReference>
<comment type="caution">
    <text evidence="7">The sequence shown here is derived from an EMBL/GenBank/DDBJ whole genome shotgun (WGS) entry which is preliminary data.</text>
</comment>
<dbReference type="GO" id="GO:0070043">
    <property type="term" value="F:rRNA (guanine-N7-)-methyltransferase activity"/>
    <property type="evidence" value="ECO:0007669"/>
    <property type="project" value="UniProtKB-UniRule"/>
</dbReference>
<dbReference type="PANTHER" id="PTHR31760:SF0">
    <property type="entry name" value="S-ADENOSYL-L-METHIONINE-DEPENDENT METHYLTRANSFERASES SUPERFAMILY PROTEIN"/>
    <property type="match status" value="1"/>
</dbReference>
<accession>A0A497XLA0</accession>
<keyword evidence="3 6" id="KW-0489">Methyltransferase</keyword>
<keyword evidence="8" id="KW-1185">Reference proteome</keyword>
<evidence type="ECO:0000313" key="8">
    <source>
        <dbReference type="Proteomes" id="UP000268908"/>
    </source>
</evidence>
<dbReference type="PANTHER" id="PTHR31760">
    <property type="entry name" value="S-ADENOSYL-L-METHIONINE-DEPENDENT METHYLTRANSFERASES SUPERFAMILY PROTEIN"/>
    <property type="match status" value="1"/>
</dbReference>
<comment type="similarity">
    <text evidence="6">Belongs to the methyltransferase superfamily. RNA methyltransferase RsmG family.</text>
</comment>
<dbReference type="Pfam" id="PF02527">
    <property type="entry name" value="GidB"/>
    <property type="match status" value="1"/>
</dbReference>
<organism evidence="7 8">
    <name type="scientific">Sulfurisoma sediminicola</name>
    <dbReference type="NCBI Taxonomy" id="1381557"/>
    <lineage>
        <taxon>Bacteria</taxon>
        <taxon>Pseudomonadati</taxon>
        <taxon>Pseudomonadota</taxon>
        <taxon>Betaproteobacteria</taxon>
        <taxon>Nitrosomonadales</taxon>
        <taxon>Sterolibacteriaceae</taxon>
        <taxon>Sulfurisoma</taxon>
    </lineage>
</organism>
<evidence type="ECO:0000256" key="2">
    <source>
        <dbReference type="ARBA" id="ARBA00022552"/>
    </source>
</evidence>
<evidence type="ECO:0000313" key="7">
    <source>
        <dbReference type="EMBL" id="RLJ68187.1"/>
    </source>
</evidence>
<keyword evidence="5 6" id="KW-0949">S-adenosyl-L-methionine</keyword>
<comment type="subcellular location">
    <subcellularLocation>
        <location evidence="6">Cytoplasm</location>
    </subcellularLocation>
</comment>
<dbReference type="CDD" id="cd02440">
    <property type="entry name" value="AdoMet_MTases"/>
    <property type="match status" value="1"/>
</dbReference>
<proteinExistence type="inferred from homology"/>
<keyword evidence="1 6" id="KW-0963">Cytoplasm</keyword>
<feature type="binding site" evidence="6">
    <location>
        <begin position="103"/>
        <end position="105"/>
    </location>
    <ligand>
        <name>S-adenosyl-L-methionine</name>
        <dbReference type="ChEBI" id="CHEBI:59789"/>
    </ligand>
</feature>
<gene>
    <name evidence="6" type="primary">rsmG</name>
    <name evidence="7" type="ORF">DFR35_0741</name>
</gene>
<dbReference type="Proteomes" id="UP000268908">
    <property type="component" value="Unassembled WGS sequence"/>
</dbReference>
<dbReference type="SUPFAM" id="SSF53335">
    <property type="entry name" value="S-adenosyl-L-methionine-dependent methyltransferases"/>
    <property type="match status" value="1"/>
</dbReference>
<sequence>MTPAEQLHAGIAALGLTLSDGAERQLLAYLDLLAKWNRTYNLTAVRKADEMVTHHLLDSLAVLPRLEKSVPAIRRLVDVGSGAGVPGLVLAIVRPELEVASIEASQKKTAFQQQTKIELGLSNVSIHCARSEAINETFDAAISRAFASLADFVRYAGHLSQRLLAMKGQYPADEVAALPAGWRLASSHDLSVPGLDAQRHLLVLEKT</sequence>
<keyword evidence="2 6" id="KW-0698">rRNA processing</keyword>
<dbReference type="AlphaFoldDB" id="A0A497XLA0"/>
<evidence type="ECO:0000256" key="3">
    <source>
        <dbReference type="ARBA" id="ARBA00022603"/>
    </source>
</evidence>
<reference evidence="7 8" key="1">
    <citation type="submission" date="2018-10" db="EMBL/GenBank/DDBJ databases">
        <title>Genomic Encyclopedia of Type Strains, Phase IV (KMG-IV): sequencing the most valuable type-strain genomes for metagenomic binning, comparative biology and taxonomic classification.</title>
        <authorList>
            <person name="Goeker M."/>
        </authorList>
    </citation>
    <scope>NUCLEOTIDE SEQUENCE [LARGE SCALE GENOMIC DNA]</scope>
    <source>
        <strain evidence="7 8">DSM 26916</strain>
    </source>
</reference>
<keyword evidence="4 6" id="KW-0808">Transferase</keyword>
<evidence type="ECO:0000256" key="1">
    <source>
        <dbReference type="ARBA" id="ARBA00022490"/>
    </source>
</evidence>
<feature type="binding site" evidence="6">
    <location>
        <position position="80"/>
    </location>
    <ligand>
        <name>S-adenosyl-L-methionine</name>
        <dbReference type="ChEBI" id="CHEBI:59789"/>
    </ligand>
</feature>
<dbReference type="HAMAP" id="MF_00074">
    <property type="entry name" value="16SrRNA_methyltr_G"/>
    <property type="match status" value="1"/>
</dbReference>
<dbReference type="EC" id="2.1.1.170" evidence="6"/>
<dbReference type="PIRSF" id="PIRSF003078">
    <property type="entry name" value="GidB"/>
    <property type="match status" value="1"/>
</dbReference>
<dbReference type="NCBIfam" id="TIGR00138">
    <property type="entry name" value="rsmG_gidB"/>
    <property type="match status" value="1"/>
</dbReference>
<dbReference type="EMBL" id="RCCI01000004">
    <property type="protein sequence ID" value="RLJ68187.1"/>
    <property type="molecule type" value="Genomic_DNA"/>
</dbReference>
<dbReference type="OrthoDB" id="9808773at2"/>
<comment type="catalytic activity">
    <reaction evidence="6">
        <text>guanosine(527) in 16S rRNA + S-adenosyl-L-methionine = N(7)-methylguanosine(527) in 16S rRNA + S-adenosyl-L-homocysteine</text>
        <dbReference type="Rhea" id="RHEA:42732"/>
        <dbReference type="Rhea" id="RHEA-COMP:10209"/>
        <dbReference type="Rhea" id="RHEA-COMP:10210"/>
        <dbReference type="ChEBI" id="CHEBI:57856"/>
        <dbReference type="ChEBI" id="CHEBI:59789"/>
        <dbReference type="ChEBI" id="CHEBI:74269"/>
        <dbReference type="ChEBI" id="CHEBI:74480"/>
        <dbReference type="EC" id="2.1.1.170"/>
    </reaction>
</comment>
<dbReference type="GO" id="GO:0005829">
    <property type="term" value="C:cytosol"/>
    <property type="evidence" value="ECO:0007669"/>
    <property type="project" value="TreeGrafter"/>
</dbReference>
<name>A0A497XLA0_9PROT</name>
<protein>
    <recommendedName>
        <fullName evidence="6">Ribosomal RNA small subunit methyltransferase G</fullName>
        <ecNumber evidence="6">2.1.1.170</ecNumber>
    </recommendedName>
    <alternativeName>
        <fullName evidence="6">16S rRNA 7-methylguanosine methyltransferase</fullName>
        <shortName evidence="6">16S rRNA m7G methyltransferase</shortName>
    </alternativeName>
</protein>
<evidence type="ECO:0000256" key="4">
    <source>
        <dbReference type="ARBA" id="ARBA00022679"/>
    </source>
</evidence>
<comment type="function">
    <text evidence="6">Specifically methylates the N7 position of guanine in position 527 of 16S rRNA.</text>
</comment>
<dbReference type="InterPro" id="IPR029063">
    <property type="entry name" value="SAM-dependent_MTases_sf"/>
</dbReference>
<feature type="binding site" evidence="6">
    <location>
        <begin position="131"/>
        <end position="132"/>
    </location>
    <ligand>
        <name>S-adenosyl-L-methionine</name>
        <dbReference type="ChEBI" id="CHEBI:59789"/>
    </ligand>
</feature>
<feature type="binding site" evidence="6">
    <location>
        <position position="144"/>
    </location>
    <ligand>
        <name>S-adenosyl-L-methionine</name>
        <dbReference type="ChEBI" id="CHEBI:59789"/>
    </ligand>
</feature>
<evidence type="ECO:0000256" key="5">
    <source>
        <dbReference type="ARBA" id="ARBA00022691"/>
    </source>
</evidence>
<dbReference type="Gene3D" id="3.40.50.150">
    <property type="entry name" value="Vaccinia Virus protein VP39"/>
    <property type="match status" value="1"/>
</dbReference>
<evidence type="ECO:0000256" key="6">
    <source>
        <dbReference type="HAMAP-Rule" id="MF_00074"/>
    </source>
</evidence>
<comment type="caution">
    <text evidence="6">Lacks conserved residue(s) required for the propagation of feature annotation.</text>
</comment>
<dbReference type="InterPro" id="IPR003682">
    <property type="entry name" value="rRNA_ssu_MeTfrase_G"/>
</dbReference>